<evidence type="ECO:0000313" key="3">
    <source>
        <dbReference type="Proteomes" id="UP000077266"/>
    </source>
</evidence>
<dbReference type="PANTHER" id="PTHR42648:SF28">
    <property type="entry name" value="TRANSPOSON-ENCODED PROTEIN WITH RIBONUCLEASE H-LIKE AND RETROVIRUS ZINC FINGER-LIKE DOMAINS"/>
    <property type="match status" value="1"/>
</dbReference>
<feature type="domain" description="GAG-pre-integrase" evidence="1">
    <location>
        <begin position="82"/>
        <end position="136"/>
    </location>
</feature>
<feature type="non-terminal residue" evidence="2">
    <location>
        <position position="1"/>
    </location>
</feature>
<dbReference type="EMBL" id="KV427109">
    <property type="protein sequence ID" value="KZV78122.1"/>
    <property type="molecule type" value="Genomic_DNA"/>
</dbReference>
<dbReference type="Proteomes" id="UP000077266">
    <property type="component" value="Unassembled WGS sequence"/>
</dbReference>
<dbReference type="InterPro" id="IPR039537">
    <property type="entry name" value="Retrotran_Ty1/copia-like"/>
</dbReference>
<dbReference type="STRING" id="1314781.A0A166MK52"/>
<dbReference type="InterPro" id="IPR025724">
    <property type="entry name" value="GAG-pre-integrase_dom"/>
</dbReference>
<dbReference type="AlphaFoldDB" id="A0A166MK52"/>
<accession>A0A166MK52</accession>
<dbReference type="PANTHER" id="PTHR42648">
    <property type="entry name" value="TRANSPOSASE, PUTATIVE-RELATED"/>
    <property type="match status" value="1"/>
</dbReference>
<keyword evidence="3" id="KW-1185">Reference proteome</keyword>
<evidence type="ECO:0000259" key="1">
    <source>
        <dbReference type="Pfam" id="PF13976"/>
    </source>
</evidence>
<dbReference type="OrthoDB" id="2713924at2759"/>
<gene>
    <name evidence="2" type="ORF">EXIGLDRAFT_581775</name>
</gene>
<reference evidence="2 3" key="1">
    <citation type="journal article" date="2016" name="Mol. Biol. Evol.">
        <title>Comparative Genomics of Early-Diverging Mushroom-Forming Fungi Provides Insights into the Origins of Lignocellulose Decay Capabilities.</title>
        <authorList>
            <person name="Nagy L.G."/>
            <person name="Riley R."/>
            <person name="Tritt A."/>
            <person name="Adam C."/>
            <person name="Daum C."/>
            <person name="Floudas D."/>
            <person name="Sun H."/>
            <person name="Yadav J.S."/>
            <person name="Pangilinan J."/>
            <person name="Larsson K.H."/>
            <person name="Matsuura K."/>
            <person name="Barry K."/>
            <person name="Labutti K."/>
            <person name="Kuo R."/>
            <person name="Ohm R.A."/>
            <person name="Bhattacharya S.S."/>
            <person name="Shirouzu T."/>
            <person name="Yoshinaga Y."/>
            <person name="Martin F.M."/>
            <person name="Grigoriev I.V."/>
            <person name="Hibbett D.S."/>
        </authorList>
    </citation>
    <scope>NUCLEOTIDE SEQUENCE [LARGE SCALE GENOMIC DNA]</scope>
    <source>
        <strain evidence="2 3">HHB12029</strain>
    </source>
</reference>
<protein>
    <recommendedName>
        <fullName evidence="1">GAG-pre-integrase domain-containing protein</fullName>
    </recommendedName>
</protein>
<dbReference type="InParanoid" id="A0A166MK52"/>
<proteinExistence type="predicted"/>
<evidence type="ECO:0000313" key="2">
    <source>
        <dbReference type="EMBL" id="KZV78122.1"/>
    </source>
</evidence>
<name>A0A166MK52_EXIGL</name>
<sequence length="182" mass="19998">LDGREADPVVFDDVLHVPDLAVNLFSVFTLMTKRAFEIHGRAHTLSFSRAGKTLFKATISSSNVGLLDGRTVSHAQAQIANAATTTPLTTALWHRRLAHINLDDILDLHRTRAATGVSIVGKRDKTLCEPCLAGKMHRHAIPRGPARRATKVFAVIHSDVKGPMPRSVQGFRYWVLFVDDAS</sequence>
<dbReference type="Pfam" id="PF13976">
    <property type="entry name" value="gag_pre-integrs"/>
    <property type="match status" value="1"/>
</dbReference>
<organism evidence="2 3">
    <name type="scientific">Exidia glandulosa HHB12029</name>
    <dbReference type="NCBI Taxonomy" id="1314781"/>
    <lineage>
        <taxon>Eukaryota</taxon>
        <taxon>Fungi</taxon>
        <taxon>Dikarya</taxon>
        <taxon>Basidiomycota</taxon>
        <taxon>Agaricomycotina</taxon>
        <taxon>Agaricomycetes</taxon>
        <taxon>Auriculariales</taxon>
        <taxon>Exidiaceae</taxon>
        <taxon>Exidia</taxon>
    </lineage>
</organism>
<feature type="non-terminal residue" evidence="2">
    <location>
        <position position="182"/>
    </location>
</feature>